<sequence length="396" mass="45203">MQDIQIDRVKVKELVEFADSIIEKEKDSGVIPITKHLAIAQAKNPYADAVDVGLIVAYLNGRCAGYIGLIPGLLRNGEEFSKVFWASTFYVAPQYRTAGIGLLLIKNLLSLKIDLVGAEMSQMAEKVWRGLGLIGPLGPRSVFVVNVNKLNWIDPILCFLEKRVANLRGATRFGLSSIVRRVVGKWKGRIYSRTKKGYFKLLLWVFRRELHSIYCETVTAIPPERFPRNVQQSTAEFYRGPEWINWKIQYQWLFSKDEIDVSYDNYHFRGVREHFQIKPLLIYSSCKERFLGFLLVSLSVEGGNATIKVLDFKLEEHCDLSVIFLAVLQQAAKFNVDAIVISPKLSTFFMTHGISRFLLSEIKHLYVCRPEHKNSPLAQVVNEIEVDLCDGDYSFV</sequence>
<protein>
    <submittedName>
        <fullName evidence="2">GNAT family N-acetyltransferase</fullName>
        <ecNumber evidence="2">2.3.1.-</ecNumber>
    </submittedName>
</protein>
<evidence type="ECO:0000313" key="3">
    <source>
        <dbReference type="Proteomes" id="UP001250932"/>
    </source>
</evidence>
<reference evidence="2 3" key="1">
    <citation type="journal article" date="2023" name="ISME J.">
        <title>Cultivation and genomic characterization of novel and ubiquitous marine nitrite-oxidizing bacteria from the Nitrospirales.</title>
        <authorList>
            <person name="Mueller A.J."/>
            <person name="Daebeler A."/>
            <person name="Herbold C.W."/>
            <person name="Kirkegaard R.H."/>
            <person name="Daims H."/>
        </authorList>
    </citation>
    <scope>NUCLEOTIDE SEQUENCE [LARGE SCALE GENOMIC DNA]</scope>
    <source>
        <strain evidence="2 3">EB</strain>
    </source>
</reference>
<accession>A0ABU3K567</accession>
<dbReference type="GO" id="GO:0016746">
    <property type="term" value="F:acyltransferase activity"/>
    <property type="evidence" value="ECO:0007669"/>
    <property type="project" value="UniProtKB-KW"/>
</dbReference>
<dbReference type="EC" id="2.3.1.-" evidence="2"/>
<dbReference type="Proteomes" id="UP001250932">
    <property type="component" value="Unassembled WGS sequence"/>
</dbReference>
<keyword evidence="2" id="KW-0012">Acyltransferase</keyword>
<name>A0ABU3K567_9BACT</name>
<dbReference type="InterPro" id="IPR016181">
    <property type="entry name" value="Acyl_CoA_acyltransferase"/>
</dbReference>
<comment type="caution">
    <text evidence="2">The sequence shown here is derived from an EMBL/GenBank/DDBJ whole genome shotgun (WGS) entry which is preliminary data.</text>
</comment>
<dbReference type="RefSeq" id="WP_313831895.1">
    <property type="nucleotide sequence ID" value="NZ_JAQOUE010000001.1"/>
</dbReference>
<keyword evidence="2" id="KW-0808">Transferase</keyword>
<organism evidence="2 3">
    <name type="scientific">Candidatus Nitronereus thalassa</name>
    <dbReference type="NCBI Taxonomy" id="3020898"/>
    <lineage>
        <taxon>Bacteria</taxon>
        <taxon>Pseudomonadati</taxon>
        <taxon>Nitrospirota</taxon>
        <taxon>Nitrospiria</taxon>
        <taxon>Nitrospirales</taxon>
        <taxon>Nitrospiraceae</taxon>
        <taxon>Candidatus Nitronereus</taxon>
    </lineage>
</organism>
<proteinExistence type="predicted"/>
<keyword evidence="3" id="KW-1185">Reference proteome</keyword>
<gene>
    <name evidence="2" type="ORF">PPG34_04235</name>
</gene>
<evidence type="ECO:0000259" key="1">
    <source>
        <dbReference type="Pfam" id="PF00583"/>
    </source>
</evidence>
<dbReference type="EMBL" id="JAQOUE010000001">
    <property type="protein sequence ID" value="MDT7041545.1"/>
    <property type="molecule type" value="Genomic_DNA"/>
</dbReference>
<feature type="domain" description="N-acetyltransferase" evidence="1">
    <location>
        <begin position="50"/>
        <end position="110"/>
    </location>
</feature>
<evidence type="ECO:0000313" key="2">
    <source>
        <dbReference type="EMBL" id="MDT7041545.1"/>
    </source>
</evidence>
<dbReference type="Pfam" id="PF00583">
    <property type="entry name" value="Acetyltransf_1"/>
    <property type="match status" value="1"/>
</dbReference>
<dbReference type="SUPFAM" id="SSF55729">
    <property type="entry name" value="Acyl-CoA N-acyltransferases (Nat)"/>
    <property type="match status" value="1"/>
</dbReference>
<dbReference type="InterPro" id="IPR000182">
    <property type="entry name" value="GNAT_dom"/>
</dbReference>
<dbReference type="Gene3D" id="3.40.630.30">
    <property type="match status" value="1"/>
</dbReference>